<dbReference type="AlphaFoldDB" id="A0A8J4UWN0"/>
<feature type="compositionally biased region" description="Low complexity" evidence="1">
    <location>
        <begin position="167"/>
        <end position="184"/>
    </location>
</feature>
<keyword evidence="3" id="KW-1185">Reference proteome</keyword>
<name>A0A8J4UWN0_9MYCE</name>
<evidence type="ECO:0000256" key="1">
    <source>
        <dbReference type="SAM" id="MobiDB-lite"/>
    </source>
</evidence>
<feature type="compositionally biased region" description="Polar residues" evidence="1">
    <location>
        <begin position="268"/>
        <end position="279"/>
    </location>
</feature>
<evidence type="ECO:0000313" key="3">
    <source>
        <dbReference type="Proteomes" id="UP000695562"/>
    </source>
</evidence>
<feature type="region of interest" description="Disordered" evidence="1">
    <location>
        <begin position="224"/>
        <end position="316"/>
    </location>
</feature>
<organism evidence="2 3">
    <name type="scientific">Polysphondylium violaceum</name>
    <dbReference type="NCBI Taxonomy" id="133409"/>
    <lineage>
        <taxon>Eukaryota</taxon>
        <taxon>Amoebozoa</taxon>
        <taxon>Evosea</taxon>
        <taxon>Eumycetozoa</taxon>
        <taxon>Dictyostelia</taxon>
        <taxon>Dictyosteliales</taxon>
        <taxon>Dictyosteliaceae</taxon>
        <taxon>Polysphondylium</taxon>
    </lineage>
</organism>
<proteinExistence type="predicted"/>
<feature type="compositionally biased region" description="Low complexity" evidence="1">
    <location>
        <begin position="254"/>
        <end position="267"/>
    </location>
</feature>
<feature type="compositionally biased region" description="Basic residues" evidence="1">
    <location>
        <begin position="307"/>
        <end position="316"/>
    </location>
</feature>
<dbReference type="Proteomes" id="UP000695562">
    <property type="component" value="Unassembled WGS sequence"/>
</dbReference>
<comment type="caution">
    <text evidence="2">The sequence shown here is derived from an EMBL/GenBank/DDBJ whole genome shotgun (WGS) entry which is preliminary data.</text>
</comment>
<feature type="compositionally biased region" description="Polar residues" evidence="1">
    <location>
        <begin position="238"/>
        <end position="253"/>
    </location>
</feature>
<dbReference type="OrthoDB" id="20654at2759"/>
<protein>
    <submittedName>
        <fullName evidence="2">Uncharacterized protein</fullName>
    </submittedName>
</protein>
<evidence type="ECO:0000313" key="2">
    <source>
        <dbReference type="EMBL" id="KAF2077701.1"/>
    </source>
</evidence>
<feature type="region of interest" description="Disordered" evidence="1">
    <location>
        <begin position="127"/>
        <end position="184"/>
    </location>
</feature>
<gene>
    <name evidence="2" type="ORF">CYY_001018</name>
</gene>
<reference evidence="2" key="1">
    <citation type="submission" date="2020-01" db="EMBL/GenBank/DDBJ databases">
        <title>Development of genomics and gene disruption for Polysphondylium violaceum indicates a role for the polyketide synthase stlB in stalk morphogenesis.</title>
        <authorList>
            <person name="Narita B."/>
            <person name="Kawabe Y."/>
            <person name="Kin K."/>
            <person name="Saito T."/>
            <person name="Gibbs R."/>
            <person name="Kuspa A."/>
            <person name="Muzny D."/>
            <person name="Queller D."/>
            <person name="Richards S."/>
            <person name="Strassman J."/>
            <person name="Sucgang R."/>
            <person name="Worley K."/>
            <person name="Schaap P."/>
        </authorList>
    </citation>
    <scope>NUCLEOTIDE SEQUENCE</scope>
    <source>
        <strain evidence="2">QSvi11</strain>
    </source>
</reference>
<feature type="compositionally biased region" description="Polar residues" evidence="1">
    <location>
        <begin position="147"/>
        <end position="163"/>
    </location>
</feature>
<sequence length="316" mass="34775">MTVLLEQQQHQSEIENKVFKVLLAFSQSIEKSLINNQNTLLEAQREYNTTTEFGSTKVPESHQLDQAITSNVGLYTVHLVRNVIKRSDQLSRDFSNIISDINQQNAHKEKLYKDEIEYLKSQLHSKGTETSTLTANTPTARPPSVVVEQQKQSPVDSPNTSMENLALTSSSTSTSKKDSSLSVSSLKELNADWDTKHQTEMQLNAMLSEFLKDDFEISNDASFSSSPMISTTPTTTSHQNLASSGSFTPNHLNSSSPALTHTSSSFSIEGSPSRNNSQKKAMLTDLLDQIDLESTSSGGGGASTPSKQKKGKFKFF</sequence>
<dbReference type="EMBL" id="AJWJ01000022">
    <property type="protein sequence ID" value="KAF2077701.1"/>
    <property type="molecule type" value="Genomic_DNA"/>
</dbReference>
<accession>A0A8J4UWN0</accession>
<feature type="compositionally biased region" description="Low complexity" evidence="1">
    <location>
        <begin position="224"/>
        <end position="237"/>
    </location>
</feature>
<feature type="compositionally biased region" description="Polar residues" evidence="1">
    <location>
        <begin position="127"/>
        <end position="139"/>
    </location>
</feature>